<dbReference type="Proteomes" id="UP000829542">
    <property type="component" value="Chromosome"/>
</dbReference>
<dbReference type="RefSeq" id="WP_242151475.1">
    <property type="nucleotide sequence ID" value="NZ_CP093379.1"/>
</dbReference>
<evidence type="ECO:0008006" key="3">
    <source>
        <dbReference type="Google" id="ProtNLM"/>
    </source>
</evidence>
<accession>A0ABY3X5B6</accession>
<sequence>MSDEMQIESIYQVKKILLDSHYQVRPIDQKVPKLLQGLLIGELFAKLVRMNEGEYHRLLKRHMTLTLMAFSQEYMAKITKEVITTTDVRLDSPEALTKAIATWPILVVAKLIGIKVVDPELFLTQITLFSAAIVQPHDQKVVLLGNDALIALYEMLLPAKGPLKQTFMDVCAESSLIDESTVNDNLLGLFFQTLDGTSGLIAAMLKHLLSESSLSSKALLNWSLQHHAPIKNTKRFRGKEMLILPLQFKENALPFGSGRHECPGQFWAKTIAITIVEYLRALPIEKCWLLKSRYKTSPNAQVLEFYS</sequence>
<protein>
    <recommendedName>
        <fullName evidence="3">Cytochrome P450</fullName>
    </recommendedName>
</protein>
<name>A0ABY3X5B6_9GAMM</name>
<proteinExistence type="predicted"/>
<dbReference type="PROSITE" id="PS00086">
    <property type="entry name" value="CYTOCHROME_P450"/>
    <property type="match status" value="1"/>
</dbReference>
<dbReference type="EMBL" id="CP093379">
    <property type="protein sequence ID" value="UNM96934.1"/>
    <property type="molecule type" value="Genomic_DNA"/>
</dbReference>
<gene>
    <name evidence="1" type="ORF">MMG00_03520</name>
</gene>
<organism evidence="1 2">
    <name type="scientific">Ignatzschineria rhizosphaerae</name>
    <dbReference type="NCBI Taxonomy" id="2923279"/>
    <lineage>
        <taxon>Bacteria</taxon>
        <taxon>Pseudomonadati</taxon>
        <taxon>Pseudomonadota</taxon>
        <taxon>Gammaproteobacteria</taxon>
        <taxon>Cardiobacteriales</taxon>
        <taxon>Ignatzschineriaceae</taxon>
        <taxon>Ignatzschineria</taxon>
    </lineage>
</organism>
<dbReference type="SUPFAM" id="SSF48264">
    <property type="entry name" value="Cytochrome P450"/>
    <property type="match status" value="1"/>
</dbReference>
<evidence type="ECO:0000313" key="1">
    <source>
        <dbReference type="EMBL" id="UNM96934.1"/>
    </source>
</evidence>
<dbReference type="InterPro" id="IPR017972">
    <property type="entry name" value="Cyt_P450_CS"/>
</dbReference>
<reference evidence="1 2" key="1">
    <citation type="submission" date="2022-03" db="EMBL/GenBank/DDBJ databases">
        <title>Ignatzschineria rhizosphaerae HR5S32.</title>
        <authorList>
            <person name="Sun J.Q."/>
            <person name="Feng J.Y."/>
        </authorList>
    </citation>
    <scope>NUCLEOTIDE SEQUENCE [LARGE SCALE GENOMIC DNA]</scope>
    <source>
        <strain evidence="1 2">HR5S32</strain>
    </source>
</reference>
<keyword evidence="2" id="KW-1185">Reference proteome</keyword>
<dbReference type="InterPro" id="IPR036396">
    <property type="entry name" value="Cyt_P450_sf"/>
</dbReference>
<evidence type="ECO:0000313" key="2">
    <source>
        <dbReference type="Proteomes" id="UP000829542"/>
    </source>
</evidence>